<sequence length="63" mass="7504">MGVVFIFAKRILRLNSVLIVKHNTVVTISLKHISNSFYRSIKIVTSLYYFLLVRNWIFSNEWN</sequence>
<evidence type="ECO:0000313" key="1">
    <source>
        <dbReference type="EMBL" id="KRY12376.1"/>
    </source>
</evidence>
<accession>A0A0V0ZIN1</accession>
<dbReference type="AlphaFoldDB" id="A0A0V0ZIN1"/>
<name>A0A0V0ZIN1_9BILA</name>
<organism evidence="1 2">
    <name type="scientific">Trichinella patagoniensis</name>
    <dbReference type="NCBI Taxonomy" id="990121"/>
    <lineage>
        <taxon>Eukaryota</taxon>
        <taxon>Metazoa</taxon>
        <taxon>Ecdysozoa</taxon>
        <taxon>Nematoda</taxon>
        <taxon>Enoplea</taxon>
        <taxon>Dorylaimia</taxon>
        <taxon>Trichinellida</taxon>
        <taxon>Trichinellidae</taxon>
        <taxon>Trichinella</taxon>
    </lineage>
</organism>
<proteinExistence type="predicted"/>
<comment type="caution">
    <text evidence="1">The sequence shown here is derived from an EMBL/GenBank/DDBJ whole genome shotgun (WGS) entry which is preliminary data.</text>
</comment>
<reference evidence="1 2" key="1">
    <citation type="submission" date="2015-01" db="EMBL/GenBank/DDBJ databases">
        <title>Evolution of Trichinella species and genotypes.</title>
        <authorList>
            <person name="Korhonen P.K."/>
            <person name="Edoardo P."/>
            <person name="Giuseppe L.R."/>
            <person name="Gasser R.B."/>
        </authorList>
    </citation>
    <scope>NUCLEOTIDE SEQUENCE [LARGE SCALE GENOMIC DNA]</scope>
    <source>
        <strain evidence="1">ISS2496</strain>
    </source>
</reference>
<evidence type="ECO:0000313" key="2">
    <source>
        <dbReference type="Proteomes" id="UP000054783"/>
    </source>
</evidence>
<dbReference type="EMBL" id="JYDQ01000166">
    <property type="protein sequence ID" value="KRY12376.1"/>
    <property type="molecule type" value="Genomic_DNA"/>
</dbReference>
<protein>
    <submittedName>
        <fullName evidence="1">Uncharacterized protein</fullName>
    </submittedName>
</protein>
<gene>
    <name evidence="1" type="ORF">T12_6099</name>
</gene>
<keyword evidence="2" id="KW-1185">Reference proteome</keyword>
<dbReference type="Proteomes" id="UP000054783">
    <property type="component" value="Unassembled WGS sequence"/>
</dbReference>